<keyword evidence="3" id="KW-1185">Reference proteome</keyword>
<evidence type="ECO:0008006" key="4">
    <source>
        <dbReference type="Google" id="ProtNLM"/>
    </source>
</evidence>
<organism evidence="2 3">
    <name type="scientific">Rhodoferax lithotrophicus</name>
    <dbReference type="NCBI Taxonomy" id="2798804"/>
    <lineage>
        <taxon>Bacteria</taxon>
        <taxon>Pseudomonadati</taxon>
        <taxon>Pseudomonadota</taxon>
        <taxon>Betaproteobacteria</taxon>
        <taxon>Burkholderiales</taxon>
        <taxon>Comamonadaceae</taxon>
        <taxon>Rhodoferax</taxon>
    </lineage>
</organism>
<accession>A0ABM7MK96</accession>
<reference evidence="2 3" key="1">
    <citation type="journal article" date="2021" name="Microbiol. Spectr.">
        <title>A Single Bacterium Capable of Oxidation and Reduction of Iron at Circumneutral pH.</title>
        <authorList>
            <person name="Kato S."/>
            <person name="Ohkuma M."/>
        </authorList>
    </citation>
    <scope>NUCLEOTIDE SEQUENCE [LARGE SCALE GENOMIC DNA]</scope>
    <source>
        <strain evidence="2 3">MIZ03</strain>
    </source>
</reference>
<feature type="signal peptide" evidence="1">
    <location>
        <begin position="1"/>
        <end position="34"/>
    </location>
</feature>
<keyword evidence="1" id="KW-0732">Signal</keyword>
<name>A0ABM7MK96_9BURK</name>
<dbReference type="EMBL" id="AP024238">
    <property type="protein sequence ID" value="BCO26676.1"/>
    <property type="molecule type" value="Genomic_DNA"/>
</dbReference>
<sequence length="282" mass="31608">MSTLFSSHQVSWRKMLALALLALGLLGSLQTAHAGRPCDTPKPPKLQTVTQALALAERTLHALDASGAQVVILARAGQDLTSYGLHYSHLGFAYQQPDSQGHSQWRVLHKLNQCGTAVSDIYRQGLGEFFMDDLWRFEAAWVVPTPEVQTRLLALLRDQPRAVSLHHRPYSMVSYVWGQKYQQSNQWAIETMSLAMAPELGMGPPTRERAQAWMQLTGYQPSVLKIGAFTRLGGRITSANVAFDDHPNEKRFNDRIETVTVDSVFAWMQRAGLTRQPEVNLR</sequence>
<protein>
    <recommendedName>
        <fullName evidence="4">DUF2145 domain-containing protein</fullName>
    </recommendedName>
</protein>
<gene>
    <name evidence="2" type="ORF">MIZ03_1559</name>
</gene>
<dbReference type="Proteomes" id="UP000824366">
    <property type="component" value="Chromosome"/>
</dbReference>
<dbReference type="PIRSF" id="PIRSF028477">
    <property type="entry name" value="UCP028477"/>
    <property type="match status" value="1"/>
</dbReference>
<feature type="chain" id="PRO_5045986567" description="DUF2145 domain-containing protein" evidence="1">
    <location>
        <begin position="35"/>
        <end position="282"/>
    </location>
</feature>
<evidence type="ECO:0000313" key="2">
    <source>
        <dbReference type="EMBL" id="BCO26676.1"/>
    </source>
</evidence>
<dbReference type="InterPro" id="IPR014547">
    <property type="entry name" value="UCP028477"/>
</dbReference>
<dbReference type="Pfam" id="PF09916">
    <property type="entry name" value="DUF2145"/>
    <property type="match status" value="1"/>
</dbReference>
<proteinExistence type="predicted"/>
<evidence type="ECO:0000313" key="3">
    <source>
        <dbReference type="Proteomes" id="UP000824366"/>
    </source>
</evidence>
<evidence type="ECO:0000256" key="1">
    <source>
        <dbReference type="SAM" id="SignalP"/>
    </source>
</evidence>